<dbReference type="PROSITE" id="PS51720">
    <property type="entry name" value="G_AIG1"/>
    <property type="match status" value="1"/>
</dbReference>
<dbReference type="Gene3D" id="3.40.50.300">
    <property type="entry name" value="P-loop containing nucleotide triphosphate hydrolases"/>
    <property type="match status" value="1"/>
</dbReference>
<name>A0A6Q2XYC6_ESOLU</name>
<keyword evidence="7" id="KW-1185">Reference proteome</keyword>
<dbReference type="PANTHER" id="PTHR10903">
    <property type="entry name" value="GTPASE, IMAP FAMILY MEMBER-RELATED"/>
    <property type="match status" value="1"/>
</dbReference>
<organism evidence="6 7">
    <name type="scientific">Esox lucius</name>
    <name type="common">Northern pike</name>
    <dbReference type="NCBI Taxonomy" id="8010"/>
    <lineage>
        <taxon>Eukaryota</taxon>
        <taxon>Metazoa</taxon>
        <taxon>Chordata</taxon>
        <taxon>Craniata</taxon>
        <taxon>Vertebrata</taxon>
        <taxon>Euteleostomi</taxon>
        <taxon>Actinopterygii</taxon>
        <taxon>Neopterygii</taxon>
        <taxon>Teleostei</taxon>
        <taxon>Protacanthopterygii</taxon>
        <taxon>Esociformes</taxon>
        <taxon>Esocidae</taxon>
        <taxon>Esox</taxon>
    </lineage>
</organism>
<evidence type="ECO:0000256" key="1">
    <source>
        <dbReference type="ARBA" id="ARBA00008535"/>
    </source>
</evidence>
<dbReference type="SUPFAM" id="SSF52540">
    <property type="entry name" value="P-loop containing nucleoside triphosphate hydrolases"/>
    <property type="match status" value="1"/>
</dbReference>
<evidence type="ECO:0000313" key="6">
    <source>
        <dbReference type="Ensembl" id="ENSELUP00000058999.2"/>
    </source>
</evidence>
<dbReference type="InterPro" id="IPR027417">
    <property type="entry name" value="P-loop_NTPase"/>
</dbReference>
<evidence type="ECO:0000259" key="5">
    <source>
        <dbReference type="PROSITE" id="PS51720"/>
    </source>
</evidence>
<reference evidence="6" key="4">
    <citation type="submission" date="2025-09" db="UniProtKB">
        <authorList>
            <consortium name="Ensembl"/>
        </authorList>
    </citation>
    <scope>IDENTIFICATION</scope>
</reference>
<dbReference type="InterPro" id="IPR006703">
    <property type="entry name" value="G_AIG1"/>
</dbReference>
<dbReference type="InterPro" id="IPR045058">
    <property type="entry name" value="GIMA/IAN/Toc"/>
</dbReference>
<reference evidence="7" key="1">
    <citation type="journal article" date="2014" name="PLoS ONE">
        <title>The genome and linkage map of the northern pike (Esox lucius): conserved synteny revealed between the salmonid sister group and the Neoteleostei.</title>
        <authorList>
            <person name="Rondeau E.B."/>
            <person name="Minkley D.R."/>
            <person name="Leong J.S."/>
            <person name="Messmer A.M."/>
            <person name="Jantzen J.R."/>
            <person name="von Schalburg K.R."/>
            <person name="Lemon C."/>
            <person name="Bird N.H."/>
            <person name="Koop B.F."/>
        </authorList>
    </citation>
    <scope>NUCLEOTIDE SEQUENCE</scope>
</reference>
<protein>
    <recommendedName>
        <fullName evidence="5">AIG1-type G domain-containing protein</fullName>
    </recommendedName>
</protein>
<proteinExistence type="inferred from homology"/>
<comment type="similarity">
    <text evidence="1">Belongs to the TRAFAC class TrmE-Era-EngA-EngB-Septin-like GTPase superfamily. AIG1/Toc34/Toc159-like paraseptin GTPase family. IAN subfamily.</text>
</comment>
<evidence type="ECO:0000313" key="7">
    <source>
        <dbReference type="Proteomes" id="UP000265140"/>
    </source>
</evidence>
<dbReference type="Pfam" id="PF04548">
    <property type="entry name" value="AIG1"/>
    <property type="match status" value="1"/>
</dbReference>
<dbReference type="GO" id="GO:0005525">
    <property type="term" value="F:GTP binding"/>
    <property type="evidence" value="ECO:0007669"/>
    <property type="project" value="UniProtKB-KW"/>
</dbReference>
<gene>
    <name evidence="6" type="primary">RAB35</name>
</gene>
<dbReference type="PANTHER" id="PTHR10903:SF112">
    <property type="entry name" value="SI:CH211-113E8.5"/>
    <property type="match status" value="1"/>
</dbReference>
<sequence length="252" mass="28890">MRWFGHLVRMIVLLGKTGSGKSAIGNTILGREAFIEDMSAKSVTKWCEKQSGVMDQRRIDVIDTPGLFDTKLKEEEMRKEMGRCIDMSVPGPHVFLMVVRLGVRFTEKEQNTVKWIQKNLGDDASMYTIVLFTHGDTKEENNQGVFGRKYHVFNNNKKEDQTQVTELPRKIDEMVEANGGGHYTSKMYEEAQSKIKWEEWKKWGKEKAIDFTKIAQCVPKGCKKSWTKTCVETTNACNFVLRSIMALYVATL</sequence>
<reference evidence="6" key="2">
    <citation type="submission" date="2020-02" db="EMBL/GenBank/DDBJ databases">
        <title>Esox lucius (northern pike) genome, fEsoLuc1, primary haplotype.</title>
        <authorList>
            <person name="Myers G."/>
            <person name="Karagic N."/>
            <person name="Meyer A."/>
            <person name="Pippel M."/>
            <person name="Reichard M."/>
            <person name="Winkler S."/>
            <person name="Tracey A."/>
            <person name="Sims Y."/>
            <person name="Howe K."/>
            <person name="Rhie A."/>
            <person name="Formenti G."/>
            <person name="Durbin R."/>
            <person name="Fedrigo O."/>
            <person name="Jarvis E.D."/>
        </authorList>
    </citation>
    <scope>NUCLEOTIDE SEQUENCE [LARGE SCALE GENOMIC DNA]</scope>
</reference>
<dbReference type="Proteomes" id="UP000265140">
    <property type="component" value="Chromosome 9"/>
</dbReference>
<feature type="chain" id="PRO_5046528839" description="AIG1-type G domain-containing protein" evidence="4">
    <location>
        <begin position="23"/>
        <end position="252"/>
    </location>
</feature>
<keyword evidence="2" id="KW-0547">Nucleotide-binding</keyword>
<feature type="domain" description="AIG1-type G" evidence="5">
    <location>
        <begin position="6"/>
        <end position="192"/>
    </location>
</feature>
<reference evidence="6" key="3">
    <citation type="submission" date="2025-08" db="UniProtKB">
        <authorList>
            <consortium name="Ensembl"/>
        </authorList>
    </citation>
    <scope>IDENTIFICATION</scope>
</reference>
<keyword evidence="3" id="KW-0342">GTP-binding</keyword>
<dbReference type="Ensembl" id="ENSELUT00000068388.2">
    <property type="protein sequence ID" value="ENSELUP00000058999.2"/>
    <property type="gene ID" value="ENSELUG00000012454.3"/>
</dbReference>
<dbReference type="CDD" id="cd01852">
    <property type="entry name" value="AIG1"/>
    <property type="match status" value="1"/>
</dbReference>
<evidence type="ECO:0000256" key="2">
    <source>
        <dbReference type="ARBA" id="ARBA00022741"/>
    </source>
</evidence>
<keyword evidence="4" id="KW-0732">Signal</keyword>
<evidence type="ECO:0000256" key="3">
    <source>
        <dbReference type="ARBA" id="ARBA00023134"/>
    </source>
</evidence>
<dbReference type="InParanoid" id="A0A6Q2XYC6"/>
<dbReference type="GeneTree" id="ENSGT01140000282522"/>
<accession>A0A6Q2XYC6</accession>
<dbReference type="AlphaFoldDB" id="A0A6Q2XYC6"/>
<dbReference type="Bgee" id="ENSELUG00000012454">
    <property type="expression patterns" value="Expressed in stomach and 5 other cell types or tissues"/>
</dbReference>
<dbReference type="OMA" id="ICQREET"/>
<evidence type="ECO:0000256" key="4">
    <source>
        <dbReference type="SAM" id="SignalP"/>
    </source>
</evidence>
<feature type="signal peptide" evidence="4">
    <location>
        <begin position="1"/>
        <end position="22"/>
    </location>
</feature>